<dbReference type="STRING" id="35608.A0A2U1L644"/>
<reference evidence="1 2" key="1">
    <citation type="journal article" date="2018" name="Mol. Plant">
        <title>The genome of Artemisia annua provides insight into the evolution of Asteraceae family and artemisinin biosynthesis.</title>
        <authorList>
            <person name="Shen Q."/>
            <person name="Zhang L."/>
            <person name="Liao Z."/>
            <person name="Wang S."/>
            <person name="Yan T."/>
            <person name="Shi P."/>
            <person name="Liu M."/>
            <person name="Fu X."/>
            <person name="Pan Q."/>
            <person name="Wang Y."/>
            <person name="Lv Z."/>
            <person name="Lu X."/>
            <person name="Zhang F."/>
            <person name="Jiang W."/>
            <person name="Ma Y."/>
            <person name="Chen M."/>
            <person name="Hao X."/>
            <person name="Li L."/>
            <person name="Tang Y."/>
            <person name="Lv G."/>
            <person name="Zhou Y."/>
            <person name="Sun X."/>
            <person name="Brodelius P.E."/>
            <person name="Rose J.K.C."/>
            <person name="Tang K."/>
        </authorList>
    </citation>
    <scope>NUCLEOTIDE SEQUENCE [LARGE SCALE GENOMIC DNA]</scope>
    <source>
        <strain evidence="2">cv. Huhao1</strain>
        <tissue evidence="1">Leaf</tissue>
    </source>
</reference>
<protein>
    <submittedName>
        <fullName evidence="1">Mitogen-activated protein (MAP) kinase, conserved site-containing protein</fullName>
    </submittedName>
</protein>
<accession>A0A2U1L644</accession>
<evidence type="ECO:0000313" key="1">
    <source>
        <dbReference type="EMBL" id="PWA44438.1"/>
    </source>
</evidence>
<dbReference type="EMBL" id="PKPP01011280">
    <property type="protein sequence ID" value="PWA44438.1"/>
    <property type="molecule type" value="Genomic_DNA"/>
</dbReference>
<keyword evidence="1" id="KW-0808">Transferase</keyword>
<sequence>MVRRYESKFYPEAIEIYTVAIALRDDNDSYLYQNCHEEHSHIATILVVVVSFQALTDLYYKGLSKVEREPSFQSFSKLEFEFERQRIKKIGY</sequence>
<comment type="caution">
    <text evidence="1">The sequence shown here is derived from an EMBL/GenBank/DDBJ whole genome shotgun (WGS) entry which is preliminary data.</text>
</comment>
<evidence type="ECO:0000313" key="2">
    <source>
        <dbReference type="Proteomes" id="UP000245207"/>
    </source>
</evidence>
<keyword evidence="2" id="KW-1185">Reference proteome</keyword>
<dbReference type="Proteomes" id="UP000245207">
    <property type="component" value="Unassembled WGS sequence"/>
</dbReference>
<dbReference type="AlphaFoldDB" id="A0A2U1L644"/>
<keyword evidence="1" id="KW-0418">Kinase</keyword>
<proteinExistence type="predicted"/>
<organism evidence="1 2">
    <name type="scientific">Artemisia annua</name>
    <name type="common">Sweet wormwood</name>
    <dbReference type="NCBI Taxonomy" id="35608"/>
    <lineage>
        <taxon>Eukaryota</taxon>
        <taxon>Viridiplantae</taxon>
        <taxon>Streptophyta</taxon>
        <taxon>Embryophyta</taxon>
        <taxon>Tracheophyta</taxon>
        <taxon>Spermatophyta</taxon>
        <taxon>Magnoliopsida</taxon>
        <taxon>eudicotyledons</taxon>
        <taxon>Gunneridae</taxon>
        <taxon>Pentapetalae</taxon>
        <taxon>asterids</taxon>
        <taxon>campanulids</taxon>
        <taxon>Asterales</taxon>
        <taxon>Asteraceae</taxon>
        <taxon>Asteroideae</taxon>
        <taxon>Anthemideae</taxon>
        <taxon>Artemisiinae</taxon>
        <taxon>Artemisia</taxon>
    </lineage>
</organism>
<gene>
    <name evidence="1" type="ORF">CTI12_AA524530</name>
</gene>
<dbReference type="GO" id="GO:0016301">
    <property type="term" value="F:kinase activity"/>
    <property type="evidence" value="ECO:0007669"/>
    <property type="project" value="UniProtKB-KW"/>
</dbReference>
<name>A0A2U1L644_ARTAN</name>